<feature type="transmembrane region" description="Helical" evidence="1">
    <location>
        <begin position="55"/>
        <end position="75"/>
    </location>
</feature>
<accession>A0A147DQ91</accession>
<evidence type="ECO:0000313" key="2">
    <source>
        <dbReference type="EMBL" id="KTR51661.1"/>
    </source>
</evidence>
<reference evidence="2 3" key="1">
    <citation type="journal article" date="2016" name="Front. Microbiol.">
        <title>Genomic Resource of Rice Seed Associated Bacteria.</title>
        <authorList>
            <person name="Midha S."/>
            <person name="Bansal K."/>
            <person name="Sharma S."/>
            <person name="Kumar N."/>
            <person name="Patil P.P."/>
            <person name="Chaudhry V."/>
            <person name="Patil P.B."/>
        </authorList>
    </citation>
    <scope>NUCLEOTIDE SEQUENCE [LARGE SCALE GENOMIC DNA]</scope>
    <source>
        <strain evidence="2 3">NS359</strain>
    </source>
</reference>
<dbReference type="OrthoDB" id="5116324at2"/>
<keyword evidence="1" id="KW-0812">Transmembrane</keyword>
<dbReference type="PATRIC" id="fig|465820.4.peg.2049"/>
<organism evidence="2 3">
    <name type="scientific">Curtobacterium oceanosedimentum</name>
    <dbReference type="NCBI Taxonomy" id="465820"/>
    <lineage>
        <taxon>Bacteria</taxon>
        <taxon>Bacillati</taxon>
        <taxon>Actinomycetota</taxon>
        <taxon>Actinomycetes</taxon>
        <taxon>Micrococcales</taxon>
        <taxon>Microbacteriaceae</taxon>
        <taxon>Curtobacterium</taxon>
    </lineage>
</organism>
<gene>
    <name evidence="2" type="ORF">NS359_09430</name>
</gene>
<dbReference type="AlphaFoldDB" id="A0A147DQ91"/>
<name>A0A147DQ91_9MICO</name>
<keyword evidence="1" id="KW-1133">Transmembrane helix</keyword>
<dbReference type="RefSeq" id="WP_153001808.1">
    <property type="nucleotide sequence ID" value="NZ_LDRC01000048.1"/>
</dbReference>
<dbReference type="EMBL" id="LDRC01000048">
    <property type="protein sequence ID" value="KTR51661.1"/>
    <property type="molecule type" value="Genomic_DNA"/>
</dbReference>
<evidence type="ECO:0008006" key="4">
    <source>
        <dbReference type="Google" id="ProtNLM"/>
    </source>
</evidence>
<feature type="transmembrane region" description="Helical" evidence="1">
    <location>
        <begin position="189"/>
        <end position="212"/>
    </location>
</feature>
<feature type="transmembrane region" description="Helical" evidence="1">
    <location>
        <begin position="31"/>
        <end position="49"/>
    </location>
</feature>
<comment type="caution">
    <text evidence="2">The sequence shown here is derived from an EMBL/GenBank/DDBJ whole genome shotgun (WGS) entry which is preliminary data.</text>
</comment>
<sequence length="214" mass="23523">MGEATVPAAGRLRTPVYDVVLRPRRSLVRSTVLSIVCSAVPLAVALVWVSLPERWWALVAGLVVALAVLVAVLFVRLGQAFLGIDDDVVVLHAVLTPNRRIGRERVDRLVVAPTYGASTERTARELLAFDADGAHLFRLRGDVWGDRAIDRVVEALDVPVEHERRPVHVREVARRWPASRTWYERRGGVLLVGVAAVCIVAGLLAVETVGLLRR</sequence>
<protein>
    <recommendedName>
        <fullName evidence="4">PH domain-containing protein</fullName>
    </recommendedName>
</protein>
<keyword evidence="1" id="KW-0472">Membrane</keyword>
<proteinExistence type="predicted"/>
<evidence type="ECO:0000256" key="1">
    <source>
        <dbReference type="SAM" id="Phobius"/>
    </source>
</evidence>
<evidence type="ECO:0000313" key="3">
    <source>
        <dbReference type="Proteomes" id="UP000072763"/>
    </source>
</evidence>
<dbReference type="Proteomes" id="UP000072763">
    <property type="component" value="Unassembled WGS sequence"/>
</dbReference>